<dbReference type="Proteomes" id="UP001295684">
    <property type="component" value="Unassembled WGS sequence"/>
</dbReference>
<accession>A0AAD1Y9E2</accession>
<feature type="region of interest" description="Disordered" evidence="1">
    <location>
        <begin position="1"/>
        <end position="21"/>
    </location>
</feature>
<gene>
    <name evidence="2" type="ORF">ECRASSUSDP1_LOCUS28623</name>
</gene>
<dbReference type="EMBL" id="CAMPGE010029517">
    <property type="protein sequence ID" value="CAI2386997.1"/>
    <property type="molecule type" value="Genomic_DNA"/>
</dbReference>
<protein>
    <submittedName>
        <fullName evidence="2">Uncharacterized protein</fullName>
    </submittedName>
</protein>
<dbReference type="Gene3D" id="1.25.10.10">
    <property type="entry name" value="Leucine-rich Repeat Variant"/>
    <property type="match status" value="1"/>
</dbReference>
<evidence type="ECO:0000313" key="2">
    <source>
        <dbReference type="EMBL" id="CAI2386997.1"/>
    </source>
</evidence>
<reference evidence="2" key="1">
    <citation type="submission" date="2023-07" db="EMBL/GenBank/DDBJ databases">
        <authorList>
            <consortium name="AG Swart"/>
            <person name="Singh M."/>
            <person name="Singh A."/>
            <person name="Seah K."/>
            <person name="Emmerich C."/>
        </authorList>
    </citation>
    <scope>NUCLEOTIDE SEQUENCE</scope>
    <source>
        <strain evidence="2">DP1</strain>
    </source>
</reference>
<dbReference type="AlphaFoldDB" id="A0AAD1Y9E2"/>
<feature type="region of interest" description="Disordered" evidence="1">
    <location>
        <begin position="322"/>
        <end position="348"/>
    </location>
</feature>
<sequence>MLPPRRMYQEENTLPAGPKSGTTNIAGLFSVNVTVERGELSDQKYKKFSLQVAPYMRVEQLRRKIETEFESIYPREPNFVCGKLEDIGGKPLQESSLVCEVLNSGSSVFAYPKMYEDHIDDIPSILGPKDLIYALKNSHYSIVQQITDTYIADYENKADLIQTIMALGMTKDKQLVHNLCIVMVKLCAEQKTIDLFDTPDNKNMLDLTVLAIEKWINTFAKKDKFVLNNTCKILEYLLKSRLFYEKFKNKPCLDLLIRISRDPLTPTATKALILKITSGYSTILTTDIIKYYQLDNPDFKRYGSLSTSLLKKDILDSNNGRFLDPEGDVDTPISTPNPSSSKYSLGSSLSRSTTNLRASLPLINSARTNFENPKFELPSWAKAIPEYMDPDSLRPAKQLRGFIKKRGVNLIENIKSEDERILKNRIAASRDIYQSPLYKITYFSDGRHPSDALPPGKKSYNKDLVQNYLEMLNSENNSKDMVVTALNNLVQMLDYSGIIIMESTSKFLQACQVLEMVDLDYDAMESQKKFINELIQRMDKERAYDALISEIIERIVFSYKFHHPTIRKVLEFFIDSVIENGRRYLKASQFIEITRCSVTPIRELAMKALTFISENKFSGGLKDTKIDIKFHTYIPYLIRCARGSSVSQAFKNYALQVLANLADREYLRPHIQYNEGLKVFIEALRDYDNLTGRRIAGRAIVNATKTDNELRIKLIDELRGEVTLTWLDDIDPVVSHHIQKLLKGSEF</sequence>
<dbReference type="SUPFAM" id="SSF48371">
    <property type="entry name" value="ARM repeat"/>
    <property type="match status" value="1"/>
</dbReference>
<feature type="compositionally biased region" description="Low complexity" evidence="1">
    <location>
        <begin position="339"/>
        <end position="348"/>
    </location>
</feature>
<proteinExistence type="predicted"/>
<comment type="caution">
    <text evidence="2">The sequence shown here is derived from an EMBL/GenBank/DDBJ whole genome shotgun (WGS) entry which is preliminary data.</text>
</comment>
<name>A0AAD1Y9E2_EUPCR</name>
<evidence type="ECO:0000313" key="3">
    <source>
        <dbReference type="Proteomes" id="UP001295684"/>
    </source>
</evidence>
<evidence type="ECO:0000256" key="1">
    <source>
        <dbReference type="SAM" id="MobiDB-lite"/>
    </source>
</evidence>
<dbReference type="InterPro" id="IPR011989">
    <property type="entry name" value="ARM-like"/>
</dbReference>
<organism evidence="2 3">
    <name type="scientific">Euplotes crassus</name>
    <dbReference type="NCBI Taxonomy" id="5936"/>
    <lineage>
        <taxon>Eukaryota</taxon>
        <taxon>Sar</taxon>
        <taxon>Alveolata</taxon>
        <taxon>Ciliophora</taxon>
        <taxon>Intramacronucleata</taxon>
        <taxon>Spirotrichea</taxon>
        <taxon>Hypotrichia</taxon>
        <taxon>Euplotida</taxon>
        <taxon>Euplotidae</taxon>
        <taxon>Moneuplotes</taxon>
    </lineage>
</organism>
<dbReference type="InterPro" id="IPR016024">
    <property type="entry name" value="ARM-type_fold"/>
</dbReference>
<keyword evidence="3" id="KW-1185">Reference proteome</keyword>